<organism evidence="4 5">
    <name type="scientific">Trichoderma longibrachiatum ATCC 18648</name>
    <dbReference type="NCBI Taxonomy" id="983965"/>
    <lineage>
        <taxon>Eukaryota</taxon>
        <taxon>Fungi</taxon>
        <taxon>Dikarya</taxon>
        <taxon>Ascomycota</taxon>
        <taxon>Pezizomycotina</taxon>
        <taxon>Sordariomycetes</taxon>
        <taxon>Hypocreomycetidae</taxon>
        <taxon>Hypocreales</taxon>
        <taxon>Hypocreaceae</taxon>
        <taxon>Trichoderma</taxon>
    </lineage>
</organism>
<evidence type="ECO:0000256" key="2">
    <source>
        <dbReference type="ARBA" id="ARBA00023002"/>
    </source>
</evidence>
<sequence>MVREYTKDTTASELIKDLAGEIANKTILVTGVSQGTLGGIFLQYIAEANPSRLILAGRTLSKAQQTADTLKAAHPDIDVRTLQVDLSSLAAVREAAAEVNSWEDVPHIDVLVNNAGIMAVPHQVSVDGFEMQFASNHLGPFLFTNLIMDKILASKTPRIVNVSSSGHRLNPIRFFDYNFRDGETYNRWQAYGQSKTANMLMAISLAEKLASRGLTAFSLHPGTIVTHLGEHIDFSVEFATLAAADRLLGNAEGWLTGFDFKTPDRGVATHIYAAFEPSLKDVNGVYLEDAHIAHPYTQTVKPWGTSKVEADRLWKLSEELVGQKFSY</sequence>
<evidence type="ECO:0000256" key="1">
    <source>
        <dbReference type="ARBA" id="ARBA00006484"/>
    </source>
</evidence>
<dbReference type="OrthoDB" id="191139at2759"/>
<evidence type="ECO:0000313" key="4">
    <source>
        <dbReference type="EMBL" id="PTB76980.1"/>
    </source>
</evidence>
<reference evidence="4 5" key="1">
    <citation type="submission" date="2016-07" db="EMBL/GenBank/DDBJ databases">
        <title>Multiple horizontal gene transfer events from other fungi enriched the ability of initially mycotrophic Trichoderma (Ascomycota) to feed on dead plant biomass.</title>
        <authorList>
            <consortium name="DOE Joint Genome Institute"/>
            <person name="Aerts A."/>
            <person name="Atanasova L."/>
            <person name="Chenthamara K."/>
            <person name="Zhang J."/>
            <person name="Grujic M."/>
            <person name="Henrissat B."/>
            <person name="Kuo A."/>
            <person name="Salamov A."/>
            <person name="Lipzen A."/>
            <person name="Labutti K."/>
            <person name="Barry K."/>
            <person name="Miao Y."/>
            <person name="Rahimi M.J."/>
            <person name="Shen Q."/>
            <person name="Grigoriev I.V."/>
            <person name="Kubicek C.P."/>
            <person name="Druzhinina I.S."/>
        </authorList>
    </citation>
    <scope>NUCLEOTIDE SEQUENCE [LARGE SCALE GENOMIC DNA]</scope>
    <source>
        <strain evidence="4 5">ATCC 18648</strain>
    </source>
</reference>
<dbReference type="STRING" id="983965.A0A2T4C5Z0"/>
<dbReference type="PANTHER" id="PTHR24320">
    <property type="entry name" value="RETINOL DEHYDROGENASE"/>
    <property type="match status" value="1"/>
</dbReference>
<comment type="similarity">
    <text evidence="1 3">Belongs to the short-chain dehydrogenases/reductases (SDR) family.</text>
</comment>
<evidence type="ECO:0000256" key="3">
    <source>
        <dbReference type="RuleBase" id="RU000363"/>
    </source>
</evidence>
<keyword evidence="5" id="KW-1185">Reference proteome</keyword>
<gene>
    <name evidence="4" type="ORF">M440DRAFT_1332295</name>
</gene>
<dbReference type="EMBL" id="KZ679131">
    <property type="protein sequence ID" value="PTB76980.1"/>
    <property type="molecule type" value="Genomic_DNA"/>
</dbReference>
<dbReference type="PRINTS" id="PR00080">
    <property type="entry name" value="SDRFAMILY"/>
</dbReference>
<dbReference type="InterPro" id="IPR002347">
    <property type="entry name" value="SDR_fam"/>
</dbReference>
<dbReference type="AlphaFoldDB" id="A0A2T4C5Z0"/>
<dbReference type="PANTHER" id="PTHR24320:SF283">
    <property type="entry name" value="RETINOL DEHYDROGENASE 11"/>
    <property type="match status" value="1"/>
</dbReference>
<keyword evidence="2" id="KW-0560">Oxidoreductase</keyword>
<dbReference type="GO" id="GO:0016491">
    <property type="term" value="F:oxidoreductase activity"/>
    <property type="evidence" value="ECO:0007669"/>
    <property type="project" value="UniProtKB-KW"/>
</dbReference>
<dbReference type="SUPFAM" id="SSF51735">
    <property type="entry name" value="NAD(P)-binding Rossmann-fold domains"/>
    <property type="match status" value="1"/>
</dbReference>
<dbReference type="Proteomes" id="UP000240760">
    <property type="component" value="Unassembled WGS sequence"/>
</dbReference>
<protein>
    <submittedName>
        <fullName evidence="4">NAD(P)-binding protein</fullName>
    </submittedName>
</protein>
<name>A0A2T4C5Z0_TRILO</name>
<dbReference type="InterPro" id="IPR036291">
    <property type="entry name" value="NAD(P)-bd_dom_sf"/>
</dbReference>
<dbReference type="Pfam" id="PF00106">
    <property type="entry name" value="adh_short"/>
    <property type="match status" value="1"/>
</dbReference>
<proteinExistence type="inferred from homology"/>
<dbReference type="Gene3D" id="3.40.50.720">
    <property type="entry name" value="NAD(P)-binding Rossmann-like Domain"/>
    <property type="match status" value="1"/>
</dbReference>
<dbReference type="PRINTS" id="PR00081">
    <property type="entry name" value="GDHRDH"/>
</dbReference>
<evidence type="ECO:0000313" key="5">
    <source>
        <dbReference type="Proteomes" id="UP000240760"/>
    </source>
</evidence>
<accession>A0A2T4C5Z0</accession>